<feature type="compositionally biased region" description="Polar residues" evidence="1">
    <location>
        <begin position="209"/>
        <end position="224"/>
    </location>
</feature>
<dbReference type="GO" id="GO:0003677">
    <property type="term" value="F:DNA binding"/>
    <property type="evidence" value="ECO:0007669"/>
    <property type="project" value="InterPro"/>
</dbReference>
<proteinExistence type="predicted"/>
<dbReference type="EMBL" id="HQ824607">
    <property type="protein sequence ID" value="ADV36454.1"/>
    <property type="molecule type" value="Genomic_DNA"/>
</dbReference>
<dbReference type="GO" id="GO:0009007">
    <property type="term" value="F:site-specific DNA-methyltransferase (adenine-specific) activity"/>
    <property type="evidence" value="ECO:0007669"/>
    <property type="project" value="InterPro"/>
</dbReference>
<dbReference type="InterPro" id="IPR008593">
    <property type="entry name" value="Dam_MeTrfase"/>
</dbReference>
<accession>E7EKU9</accession>
<keyword evidence="2" id="KW-0489">Methyltransferase</keyword>
<organism evidence="2">
    <name type="scientific">Edwardsiella phage eiDWF</name>
    <dbReference type="NCBI Taxonomy" id="945084"/>
    <lineage>
        <taxon>Viruses</taxon>
    </lineage>
</organism>
<sequence>MTAPCGPDPALASLSARQAKVQGLLTSGTCGRPSSTSLASADLALSLVSRFQARTASAGSTLYKLTWKTRDTPAQRQIYALRASVRRTSDSDCTGWVTPTTRDWKDTGTDIKPRADGSQRFDQLPRQANLCGWPTPTANNGTGAGTSGRLGGLNLQTASLLVGPIRRTATGEILTGSAAGMECAGQLNPAHSRWLMGLPPEWDDCAPTVTPSARRSQKSSSGRISTRRKIKMSGYHDSKTAPEDKDCWRTPPEVFRYAVRTWGAFEIDAAAADHNHLVADYWTLADNALVQDWSGKRVWCNPPYSDIGPWVEKAATAEFCVMLVPADTSVKWFATAGELGASVIFITRGRLRFIHNATGKPGPSNKMGSCFLVFGGSRPGRVDFVTRAGVYQIGARRKVTVKRRVRAPHNAT</sequence>
<reference evidence="2" key="2">
    <citation type="journal article" date="2011" name="Virol. J.">
        <title>Comparative genomic analysis of bacteriophages specific to the channel catfish pathogen Edwardsiella ictaluri.</title>
        <authorList>
            <person name="Carrias A."/>
            <person name="Welch T.J."/>
            <person name="Waldbieser G.C."/>
            <person name="Mead D.A."/>
            <person name="Terhune J.S."/>
            <person name="Liles M.R."/>
        </authorList>
    </citation>
    <scope>NUCLEOTIDE SEQUENCE</scope>
</reference>
<dbReference type="Pfam" id="PF05869">
    <property type="entry name" value="Dam"/>
    <property type="match status" value="1"/>
</dbReference>
<evidence type="ECO:0000256" key="1">
    <source>
        <dbReference type="SAM" id="MobiDB-lite"/>
    </source>
</evidence>
<evidence type="ECO:0000313" key="2">
    <source>
        <dbReference type="EMBL" id="ADV36454.1"/>
    </source>
</evidence>
<gene>
    <name evidence="2" type="primary">eiDWFOrf6</name>
</gene>
<protein>
    <submittedName>
        <fullName evidence="2">Methyltransferase</fullName>
    </submittedName>
</protein>
<name>E7EKU9_9VIRU</name>
<dbReference type="GO" id="GO:0032259">
    <property type="term" value="P:methylation"/>
    <property type="evidence" value="ECO:0007669"/>
    <property type="project" value="UniProtKB-KW"/>
</dbReference>
<dbReference type="NCBIfam" id="TIGR01712">
    <property type="entry name" value="phage_N6A_met"/>
    <property type="match status" value="1"/>
</dbReference>
<reference evidence="2" key="1">
    <citation type="submission" date="2010-12" db="EMBL/GenBank/DDBJ databases">
        <authorList>
            <person name="Carrias A.A."/>
            <person name="Welch T.J."/>
            <person name="Waldbieser G.C."/>
            <person name="Mead D.A."/>
            <person name="Terhune J.S."/>
            <person name="Liles M.R."/>
        </authorList>
    </citation>
    <scope>NUCLEOTIDE SEQUENCE</scope>
</reference>
<keyword evidence="2" id="KW-0808">Transferase</keyword>
<dbReference type="GO" id="GO:0009307">
    <property type="term" value="P:DNA restriction-modification system"/>
    <property type="evidence" value="ECO:0007669"/>
    <property type="project" value="InterPro"/>
</dbReference>
<feature type="region of interest" description="Disordered" evidence="1">
    <location>
        <begin position="205"/>
        <end position="228"/>
    </location>
</feature>